<evidence type="ECO:0000259" key="2">
    <source>
        <dbReference type="Pfam" id="PF11824"/>
    </source>
</evidence>
<name>A0ABD4TP70_9EURY</name>
<dbReference type="Gene3D" id="2.60.40.10">
    <property type="entry name" value="Immunoglobulins"/>
    <property type="match status" value="2"/>
</dbReference>
<dbReference type="InterPro" id="IPR011635">
    <property type="entry name" value="CARDB"/>
</dbReference>
<dbReference type="EMBL" id="VOTZ01000019">
    <property type="protein sequence ID" value="MCQ1539070.1"/>
    <property type="molecule type" value="Genomic_DNA"/>
</dbReference>
<dbReference type="Pfam" id="PF07705">
    <property type="entry name" value="CARDB"/>
    <property type="match status" value="2"/>
</dbReference>
<keyword evidence="4" id="KW-1185">Reference proteome</keyword>
<organism evidence="3 4">
    <name type="scientific">Methanocalculus taiwanensis</name>
    <dbReference type="NCBI Taxonomy" id="106207"/>
    <lineage>
        <taxon>Archaea</taxon>
        <taxon>Methanobacteriati</taxon>
        <taxon>Methanobacteriota</taxon>
        <taxon>Stenosarchaea group</taxon>
        <taxon>Methanomicrobia</taxon>
        <taxon>Methanomicrobiales</taxon>
        <taxon>Methanocalculaceae</taxon>
        <taxon>Methanocalculus</taxon>
    </lineage>
</organism>
<feature type="domain" description="CARDB" evidence="1">
    <location>
        <begin position="329"/>
        <end position="422"/>
    </location>
</feature>
<dbReference type="InterPro" id="IPR013783">
    <property type="entry name" value="Ig-like_fold"/>
</dbReference>
<evidence type="ECO:0000259" key="1">
    <source>
        <dbReference type="Pfam" id="PF07705"/>
    </source>
</evidence>
<accession>A0ABD4TP70</accession>
<feature type="domain" description="CARDB" evidence="1">
    <location>
        <begin position="508"/>
        <end position="588"/>
    </location>
</feature>
<sequence>MIRNTHSWTLLILVIALLFCPTASAIYAWEGIPVEPVIQGEMNGDILYFGTYGLDTPPVDLRFTLPSKPVFSRIYAGVWGGTEKYTGRAEITVNNLQKVIYQLEGDRDRNRDVYVASHGSYWIAYDATDLMRSGQNLVSVTTSRGEAGNRLDGRVYCVIVVAGVEDPSSGRLQYWIAEGNENLHGEGWAGTNPTRKDSSTTVFEGADLEGLKSAELFITLSATNAGQPDYLLINGYDLGVELPDGSRDIGNERSFSATGGEGIPSRYIDAERFDVTAFVRERNEITFERGRDLDFDGEIKTTGSFVEGEDYMHPLLAVMTLKKSSGTIAPDLAVAGIEIANAYAGETATVTADIRNYGGIPDDPATVIFRSDGIEFGREMVLLSHDGVASVSVPWKPASGRITLSVTVEAGGDRDVSNNEANREITVGSPPDLAVMILEPRRAGDDAPIRSEQSPIHGCVVIISVFLAFLITRQNAGKIMAPLLTGMIILSSVGLMVPAASADGGYVAYDLPVTIRNNGGSDALAFEVVVYIDGERAAVMRINDGVTAESSRQIIIPIYTTPGRHMVKVVADEPRMLKERNIDDNVMERAYVFP</sequence>
<dbReference type="Pfam" id="PF11824">
    <property type="entry name" value="DUF3344"/>
    <property type="match status" value="1"/>
</dbReference>
<dbReference type="Proteomes" id="UP001524383">
    <property type="component" value="Unassembled WGS sequence"/>
</dbReference>
<gene>
    <name evidence="3" type="ORF">FTO68_08770</name>
</gene>
<evidence type="ECO:0000313" key="3">
    <source>
        <dbReference type="EMBL" id="MCQ1539070.1"/>
    </source>
</evidence>
<reference evidence="3 4" key="1">
    <citation type="submission" date="2019-08" db="EMBL/GenBank/DDBJ databases">
        <authorList>
            <person name="Chen S.-C."/>
            <person name="Lai M.-C."/>
            <person name="You Y.-T."/>
        </authorList>
    </citation>
    <scope>NUCLEOTIDE SEQUENCE [LARGE SCALE GENOMIC DNA]</scope>
    <source>
        <strain evidence="3 4">P2F9704a</strain>
    </source>
</reference>
<dbReference type="RefSeq" id="WP_255333034.1">
    <property type="nucleotide sequence ID" value="NZ_VOTZ01000019.1"/>
</dbReference>
<protein>
    <submittedName>
        <fullName evidence="3">DUF3344 domain-containing protein</fullName>
    </submittedName>
</protein>
<dbReference type="AlphaFoldDB" id="A0ABD4TP70"/>
<comment type="caution">
    <text evidence="3">The sequence shown here is derived from an EMBL/GenBank/DDBJ whole genome shotgun (WGS) entry which is preliminary data.</text>
</comment>
<dbReference type="InterPro" id="IPR021779">
    <property type="entry name" value="DUF3344"/>
</dbReference>
<feature type="domain" description="DUF3344" evidence="2">
    <location>
        <begin position="30"/>
        <end position="322"/>
    </location>
</feature>
<evidence type="ECO:0000313" key="4">
    <source>
        <dbReference type="Proteomes" id="UP001524383"/>
    </source>
</evidence>
<proteinExistence type="predicted"/>